<protein>
    <submittedName>
        <fullName evidence="5">TPM domain-containing protein</fullName>
    </submittedName>
</protein>
<keyword evidence="2" id="KW-0472">Membrane</keyword>
<dbReference type="InterPro" id="IPR007621">
    <property type="entry name" value="TPM_dom"/>
</dbReference>
<dbReference type="RefSeq" id="WP_343184295.1">
    <property type="nucleotide sequence ID" value="NZ_JBCITM010000001.1"/>
</dbReference>
<reference evidence="5 6" key="1">
    <citation type="submission" date="2024-04" db="EMBL/GenBank/DDBJ databases">
        <title>Genome sequencing and metabolic network reconstruction of aminoacids and betaine degradation by Anoxynatronum sibiricum.</title>
        <authorList>
            <person name="Detkova E.N."/>
            <person name="Boltjanskaja Y.V."/>
            <person name="Mardanov A.V."/>
            <person name="Kevbrin V."/>
        </authorList>
    </citation>
    <scope>NUCLEOTIDE SEQUENCE [LARGE SCALE GENOMIC DNA]</scope>
    <source>
        <strain evidence="5 6">Z-7981</strain>
    </source>
</reference>
<evidence type="ECO:0000259" key="4">
    <source>
        <dbReference type="Pfam" id="PF04536"/>
    </source>
</evidence>
<accession>A0ABU9VP18</accession>
<evidence type="ECO:0000256" key="1">
    <source>
        <dbReference type="SAM" id="MobiDB-lite"/>
    </source>
</evidence>
<dbReference type="Pfam" id="PF04536">
    <property type="entry name" value="TPM_phosphatase"/>
    <property type="match status" value="1"/>
</dbReference>
<feature type="compositionally biased region" description="Low complexity" evidence="1">
    <location>
        <begin position="242"/>
        <end position="264"/>
    </location>
</feature>
<dbReference type="EMBL" id="JBCITM010000001">
    <property type="protein sequence ID" value="MEN1758908.1"/>
    <property type="molecule type" value="Genomic_DNA"/>
</dbReference>
<evidence type="ECO:0000256" key="3">
    <source>
        <dbReference type="SAM" id="SignalP"/>
    </source>
</evidence>
<keyword evidence="2" id="KW-1133">Transmembrane helix</keyword>
<dbReference type="Gene3D" id="3.10.310.50">
    <property type="match status" value="1"/>
</dbReference>
<feature type="transmembrane region" description="Helical" evidence="2">
    <location>
        <begin position="181"/>
        <end position="202"/>
    </location>
</feature>
<evidence type="ECO:0000313" key="6">
    <source>
        <dbReference type="Proteomes" id="UP001407405"/>
    </source>
</evidence>
<keyword evidence="6" id="KW-1185">Reference proteome</keyword>
<proteinExistence type="predicted"/>
<feature type="signal peptide" evidence="3">
    <location>
        <begin position="1"/>
        <end position="19"/>
    </location>
</feature>
<keyword evidence="3" id="KW-0732">Signal</keyword>
<dbReference type="Proteomes" id="UP001407405">
    <property type="component" value="Unassembled WGS sequence"/>
</dbReference>
<feature type="chain" id="PRO_5047300193" evidence="3">
    <location>
        <begin position="20"/>
        <end position="273"/>
    </location>
</feature>
<feature type="region of interest" description="Disordered" evidence="1">
    <location>
        <begin position="238"/>
        <end position="273"/>
    </location>
</feature>
<gene>
    <name evidence="5" type="ORF">AAIG11_00350</name>
</gene>
<organism evidence="5 6">
    <name type="scientific">Anoxynatronum sibiricum</name>
    <dbReference type="NCBI Taxonomy" id="210623"/>
    <lineage>
        <taxon>Bacteria</taxon>
        <taxon>Bacillati</taxon>
        <taxon>Bacillota</taxon>
        <taxon>Clostridia</taxon>
        <taxon>Eubacteriales</taxon>
        <taxon>Clostridiaceae</taxon>
        <taxon>Anoxynatronum</taxon>
    </lineage>
</organism>
<dbReference type="PANTHER" id="PTHR30373">
    <property type="entry name" value="UPF0603 PROTEIN YGCG"/>
    <property type="match status" value="1"/>
</dbReference>
<sequence>MQTFLTITLLWLLIGSSWAAGLASSHVVDEYDVLSQSDIDALQQQIDSLAADHGLDVVIVITDQVAGKSSRDFADDYYDNNGYGIGPEASGLLMLVNMAEREVWISTTGEAIDIFTDQRIDTINDSVVEHLADGAFHAAAQTFLNQVDVYARQGVPAGQYREPETPPEPVSFWGKLLQMALYWPIFVAALIVSAVSTIAISAGHRVMPKTSASAYQPPSGFTITSVQDRFLRETTNRVKIASSSSSGGSSTGGRSTTHSSSSGRTHGGGGKKF</sequence>
<feature type="domain" description="TPM" evidence="4">
    <location>
        <begin position="27"/>
        <end position="148"/>
    </location>
</feature>
<comment type="caution">
    <text evidence="5">The sequence shown here is derived from an EMBL/GenBank/DDBJ whole genome shotgun (WGS) entry which is preliminary data.</text>
</comment>
<dbReference type="PANTHER" id="PTHR30373:SF2">
    <property type="entry name" value="UPF0603 PROTEIN YGCG"/>
    <property type="match status" value="1"/>
</dbReference>
<evidence type="ECO:0000313" key="5">
    <source>
        <dbReference type="EMBL" id="MEN1758908.1"/>
    </source>
</evidence>
<keyword evidence="2" id="KW-0812">Transmembrane</keyword>
<name>A0ABU9VP18_9CLOT</name>
<evidence type="ECO:0000256" key="2">
    <source>
        <dbReference type="SAM" id="Phobius"/>
    </source>
</evidence>